<reference evidence="2" key="1">
    <citation type="submission" date="2020-02" db="EMBL/GenBank/DDBJ databases">
        <authorList>
            <person name="Meier V. D."/>
        </authorList>
    </citation>
    <scope>NUCLEOTIDE SEQUENCE</scope>
    <source>
        <strain evidence="2">AVDCRST_MAG40</strain>
    </source>
</reference>
<proteinExistence type="predicted"/>
<protein>
    <submittedName>
        <fullName evidence="2">RecJ</fullName>
    </submittedName>
</protein>
<feature type="compositionally biased region" description="Basic residues" evidence="1">
    <location>
        <begin position="297"/>
        <end position="342"/>
    </location>
</feature>
<feature type="compositionally biased region" description="Basic and acidic residues" evidence="1">
    <location>
        <begin position="208"/>
        <end position="220"/>
    </location>
</feature>
<feature type="compositionally biased region" description="Basic and acidic residues" evidence="1">
    <location>
        <begin position="256"/>
        <end position="274"/>
    </location>
</feature>
<feature type="non-terminal residue" evidence="2">
    <location>
        <position position="1"/>
    </location>
</feature>
<feature type="region of interest" description="Disordered" evidence="1">
    <location>
        <begin position="189"/>
        <end position="342"/>
    </location>
</feature>
<accession>A0A6J4M3U9</accession>
<feature type="non-terminal residue" evidence="2">
    <location>
        <position position="342"/>
    </location>
</feature>
<dbReference type="EMBL" id="CADCTX010000779">
    <property type="protein sequence ID" value="CAA9349373.1"/>
    <property type="molecule type" value="Genomic_DNA"/>
</dbReference>
<organism evidence="2">
    <name type="scientific">uncultured Gemmatimonadaceae bacterium</name>
    <dbReference type="NCBI Taxonomy" id="246130"/>
    <lineage>
        <taxon>Bacteria</taxon>
        <taxon>Pseudomonadati</taxon>
        <taxon>Gemmatimonadota</taxon>
        <taxon>Gemmatimonadia</taxon>
        <taxon>Gemmatimonadales</taxon>
        <taxon>Gemmatimonadaceae</taxon>
        <taxon>environmental samples</taxon>
    </lineage>
</organism>
<feature type="compositionally biased region" description="Low complexity" evidence="1">
    <location>
        <begin position="286"/>
        <end position="295"/>
    </location>
</feature>
<evidence type="ECO:0000256" key="1">
    <source>
        <dbReference type="SAM" id="MobiDB-lite"/>
    </source>
</evidence>
<sequence>ETHRLRRPPRRPRSPPLGHRGAGGRAAPRDARRPLDARERRRRRLRVGGRGGAPARPDGGRGHDREPDALAADVRVPPRRRARGAERRGRGRAARRRRDPRPRHQRREAARRARRRRAPRHRPQARDRPSRAERGAARERGRRRRHRLRHGRAGVRLRAAPGARDHPGDRARALHRAAHRHRRLPVQQHLAALPRHRRPAPRGRHRPRGDVPPRVRERLARQAATAPRRARHAGYRRRDRARVDHGAGRGDGAVRPPERGPRRDRRAPPLDRGHAARAVLPRPRPRQGQGVVPQHGHGGRQRLRPAVRRRGARQGGRRARDRPARRRARPGGGRRPRLPARV</sequence>
<name>A0A6J4M3U9_9BACT</name>
<feature type="compositionally biased region" description="Basic residues" evidence="1">
    <location>
        <begin position="112"/>
        <end position="123"/>
    </location>
</feature>
<feature type="compositionally biased region" description="Basic and acidic residues" evidence="1">
    <location>
        <begin position="124"/>
        <end position="139"/>
    </location>
</feature>
<evidence type="ECO:0000313" key="2">
    <source>
        <dbReference type="EMBL" id="CAA9349373.1"/>
    </source>
</evidence>
<feature type="compositionally biased region" description="Basic residues" evidence="1">
    <location>
        <begin position="89"/>
        <end position="106"/>
    </location>
</feature>
<feature type="compositionally biased region" description="Basic residues" evidence="1">
    <location>
        <begin position="1"/>
        <end position="13"/>
    </location>
</feature>
<feature type="compositionally biased region" description="Basic and acidic residues" evidence="1">
    <location>
        <begin position="27"/>
        <end position="39"/>
    </location>
</feature>
<feature type="compositionally biased region" description="Basic residues" evidence="1">
    <location>
        <begin position="228"/>
        <end position="240"/>
    </location>
</feature>
<feature type="compositionally biased region" description="Basic residues" evidence="1">
    <location>
        <begin position="194"/>
        <end position="207"/>
    </location>
</feature>
<feature type="compositionally biased region" description="Basic and acidic residues" evidence="1">
    <location>
        <begin position="58"/>
        <end position="68"/>
    </location>
</feature>
<dbReference type="AlphaFoldDB" id="A0A6J4M3U9"/>
<feature type="region of interest" description="Disordered" evidence="1">
    <location>
        <begin position="1"/>
        <end position="170"/>
    </location>
</feature>
<feature type="compositionally biased region" description="Basic residues" evidence="1">
    <location>
        <begin position="140"/>
        <end position="155"/>
    </location>
</feature>
<gene>
    <name evidence="2" type="ORF">AVDCRST_MAG40-2818</name>
</gene>